<gene>
    <name evidence="2" type="ORF">OCH7691_01217</name>
</gene>
<dbReference type="InterPro" id="IPR002634">
    <property type="entry name" value="BolA"/>
</dbReference>
<dbReference type="GO" id="GO:0016226">
    <property type="term" value="P:iron-sulfur cluster assembly"/>
    <property type="evidence" value="ECO:0007669"/>
    <property type="project" value="TreeGrafter"/>
</dbReference>
<evidence type="ECO:0000256" key="1">
    <source>
        <dbReference type="RuleBase" id="RU003860"/>
    </source>
</evidence>
<dbReference type="AlphaFoldDB" id="A0A1Y5S4S5"/>
<dbReference type="SUPFAM" id="SSF82657">
    <property type="entry name" value="BolA-like"/>
    <property type="match status" value="1"/>
</dbReference>
<dbReference type="PANTHER" id="PTHR46230">
    <property type="match status" value="1"/>
</dbReference>
<dbReference type="Proteomes" id="UP000193200">
    <property type="component" value="Unassembled WGS sequence"/>
</dbReference>
<proteinExistence type="inferred from homology"/>
<dbReference type="PANTHER" id="PTHR46230:SF7">
    <property type="entry name" value="BOLA-LIKE PROTEIN 1"/>
    <property type="match status" value="1"/>
</dbReference>
<comment type="similarity">
    <text evidence="1">Belongs to the BolA/IbaG family.</text>
</comment>
<dbReference type="PIRSF" id="PIRSF003113">
    <property type="entry name" value="BolA"/>
    <property type="match status" value="1"/>
</dbReference>
<reference evidence="2 3" key="1">
    <citation type="submission" date="2017-03" db="EMBL/GenBank/DDBJ databases">
        <authorList>
            <person name="Afonso C.L."/>
            <person name="Miller P.J."/>
            <person name="Scott M.A."/>
            <person name="Spackman E."/>
            <person name="Goraichik I."/>
            <person name="Dimitrov K.M."/>
            <person name="Suarez D.L."/>
            <person name="Swayne D.E."/>
        </authorList>
    </citation>
    <scope>NUCLEOTIDE SEQUENCE [LARGE SCALE GENOMIC DNA]</scope>
    <source>
        <strain evidence="2 3">CECT 7691</strain>
    </source>
</reference>
<accession>A0A1Y5S4S5</accession>
<dbReference type="RefSeq" id="WP_085883529.1">
    <property type="nucleotide sequence ID" value="NZ_FWFR01000001.1"/>
</dbReference>
<dbReference type="Pfam" id="PF01722">
    <property type="entry name" value="BolA"/>
    <property type="match status" value="1"/>
</dbReference>
<name>A0A1Y5S4S5_9PROT</name>
<keyword evidence="3" id="KW-1185">Reference proteome</keyword>
<dbReference type="OrthoDB" id="9811118at2"/>
<organism evidence="2 3">
    <name type="scientific">Oceanibacterium hippocampi</name>
    <dbReference type="NCBI Taxonomy" id="745714"/>
    <lineage>
        <taxon>Bacteria</taxon>
        <taxon>Pseudomonadati</taxon>
        <taxon>Pseudomonadota</taxon>
        <taxon>Alphaproteobacteria</taxon>
        <taxon>Sneathiellales</taxon>
        <taxon>Sneathiellaceae</taxon>
        <taxon>Oceanibacterium</taxon>
    </lineage>
</organism>
<protein>
    <submittedName>
        <fullName evidence="2">Transcriptional regulator BolA</fullName>
    </submittedName>
</protein>
<evidence type="ECO:0000313" key="3">
    <source>
        <dbReference type="Proteomes" id="UP000193200"/>
    </source>
</evidence>
<sequence>MRVASAIEEKLSAALAPERLVIVDDSARHAGHAGARPQGESHFTVEIVSARFEGLSRVARQRLVYEALAEEMASDIHALAIRALTPAESTA</sequence>
<dbReference type="InterPro" id="IPR036065">
    <property type="entry name" value="BolA-like_sf"/>
</dbReference>
<dbReference type="Gene3D" id="3.30.300.90">
    <property type="entry name" value="BolA-like"/>
    <property type="match status" value="1"/>
</dbReference>
<dbReference type="EMBL" id="FWFR01000001">
    <property type="protein sequence ID" value="SLN32620.1"/>
    <property type="molecule type" value="Genomic_DNA"/>
</dbReference>
<dbReference type="FunCoup" id="A0A1Y5S4S5">
    <property type="interactions" value="419"/>
</dbReference>
<dbReference type="InParanoid" id="A0A1Y5S4S5"/>
<evidence type="ECO:0000313" key="2">
    <source>
        <dbReference type="EMBL" id="SLN32620.1"/>
    </source>
</evidence>